<feature type="compositionally biased region" description="Pro residues" evidence="1">
    <location>
        <begin position="39"/>
        <end position="49"/>
    </location>
</feature>
<organism evidence="2 3">
    <name type="scientific">Polyporus arcularius HHB13444</name>
    <dbReference type="NCBI Taxonomy" id="1314778"/>
    <lineage>
        <taxon>Eukaryota</taxon>
        <taxon>Fungi</taxon>
        <taxon>Dikarya</taxon>
        <taxon>Basidiomycota</taxon>
        <taxon>Agaricomycotina</taxon>
        <taxon>Agaricomycetes</taxon>
        <taxon>Polyporales</taxon>
        <taxon>Polyporaceae</taxon>
        <taxon>Polyporus</taxon>
    </lineage>
</organism>
<accession>A0A5C3PG25</accession>
<keyword evidence="3" id="KW-1185">Reference proteome</keyword>
<evidence type="ECO:0000313" key="3">
    <source>
        <dbReference type="Proteomes" id="UP000308197"/>
    </source>
</evidence>
<dbReference type="EMBL" id="ML211103">
    <property type="protein sequence ID" value="TFK88685.1"/>
    <property type="molecule type" value="Genomic_DNA"/>
</dbReference>
<sequence length="153" mass="16362">MGPISIPRTHNCPSEGYAGAPAHRRALPPASFRQDLPPGVVPLPPPITLPEPSKSSCTETARSCGPPATCASRAPLLVVLVCELPVWNALHSQDSSIGESRRARRQPPEEHTPYKGCMDPTRVPRDDSQENLSVSLITLIPGFAARATRICGV</sequence>
<protein>
    <submittedName>
        <fullName evidence="2">Uncharacterized protein</fullName>
    </submittedName>
</protein>
<dbReference type="AlphaFoldDB" id="A0A5C3PG25"/>
<feature type="region of interest" description="Disordered" evidence="1">
    <location>
        <begin position="1"/>
        <end position="62"/>
    </location>
</feature>
<proteinExistence type="predicted"/>
<dbReference type="InParanoid" id="A0A5C3PG25"/>
<evidence type="ECO:0000256" key="1">
    <source>
        <dbReference type="SAM" id="MobiDB-lite"/>
    </source>
</evidence>
<evidence type="ECO:0000313" key="2">
    <source>
        <dbReference type="EMBL" id="TFK88685.1"/>
    </source>
</evidence>
<dbReference type="Proteomes" id="UP000308197">
    <property type="component" value="Unassembled WGS sequence"/>
</dbReference>
<name>A0A5C3PG25_9APHY</name>
<gene>
    <name evidence="2" type="ORF">K466DRAFT_62836</name>
</gene>
<reference evidence="2 3" key="1">
    <citation type="journal article" date="2019" name="Nat. Ecol. Evol.">
        <title>Megaphylogeny resolves global patterns of mushroom evolution.</title>
        <authorList>
            <person name="Varga T."/>
            <person name="Krizsan K."/>
            <person name="Foldi C."/>
            <person name="Dima B."/>
            <person name="Sanchez-Garcia M."/>
            <person name="Sanchez-Ramirez S."/>
            <person name="Szollosi G.J."/>
            <person name="Szarkandi J.G."/>
            <person name="Papp V."/>
            <person name="Albert L."/>
            <person name="Andreopoulos W."/>
            <person name="Angelini C."/>
            <person name="Antonin V."/>
            <person name="Barry K.W."/>
            <person name="Bougher N.L."/>
            <person name="Buchanan P."/>
            <person name="Buyck B."/>
            <person name="Bense V."/>
            <person name="Catcheside P."/>
            <person name="Chovatia M."/>
            <person name="Cooper J."/>
            <person name="Damon W."/>
            <person name="Desjardin D."/>
            <person name="Finy P."/>
            <person name="Geml J."/>
            <person name="Haridas S."/>
            <person name="Hughes K."/>
            <person name="Justo A."/>
            <person name="Karasinski D."/>
            <person name="Kautmanova I."/>
            <person name="Kiss B."/>
            <person name="Kocsube S."/>
            <person name="Kotiranta H."/>
            <person name="LaButti K.M."/>
            <person name="Lechner B.E."/>
            <person name="Liimatainen K."/>
            <person name="Lipzen A."/>
            <person name="Lukacs Z."/>
            <person name="Mihaltcheva S."/>
            <person name="Morgado L.N."/>
            <person name="Niskanen T."/>
            <person name="Noordeloos M.E."/>
            <person name="Ohm R.A."/>
            <person name="Ortiz-Santana B."/>
            <person name="Ovrebo C."/>
            <person name="Racz N."/>
            <person name="Riley R."/>
            <person name="Savchenko A."/>
            <person name="Shiryaev A."/>
            <person name="Soop K."/>
            <person name="Spirin V."/>
            <person name="Szebenyi C."/>
            <person name="Tomsovsky M."/>
            <person name="Tulloss R.E."/>
            <person name="Uehling J."/>
            <person name="Grigoriev I.V."/>
            <person name="Vagvolgyi C."/>
            <person name="Papp T."/>
            <person name="Martin F.M."/>
            <person name="Miettinen O."/>
            <person name="Hibbett D.S."/>
            <person name="Nagy L.G."/>
        </authorList>
    </citation>
    <scope>NUCLEOTIDE SEQUENCE [LARGE SCALE GENOMIC DNA]</scope>
    <source>
        <strain evidence="2 3">HHB13444</strain>
    </source>
</reference>
<feature type="region of interest" description="Disordered" evidence="1">
    <location>
        <begin position="93"/>
        <end position="127"/>
    </location>
</feature>